<dbReference type="CDD" id="cd07377">
    <property type="entry name" value="WHTH_GntR"/>
    <property type="match status" value="1"/>
</dbReference>
<dbReference type="RefSeq" id="WP_310269135.1">
    <property type="nucleotide sequence ID" value="NZ_JAVDXW010000001.1"/>
</dbReference>
<dbReference type="GO" id="GO:0003700">
    <property type="term" value="F:DNA-binding transcription factor activity"/>
    <property type="evidence" value="ECO:0007669"/>
    <property type="project" value="InterPro"/>
</dbReference>
<gene>
    <name evidence="5" type="ORF">JOF55_000593</name>
</gene>
<dbReference type="PANTHER" id="PTHR44846">
    <property type="entry name" value="MANNOSYL-D-GLYCERATE TRANSPORT/METABOLISM SYSTEM REPRESSOR MNGR-RELATED"/>
    <property type="match status" value="1"/>
</dbReference>
<keyword evidence="3" id="KW-0804">Transcription</keyword>
<comment type="caution">
    <text evidence="5">The sequence shown here is derived from an EMBL/GenBank/DDBJ whole genome shotgun (WGS) entry which is preliminary data.</text>
</comment>
<dbReference type="SUPFAM" id="SSF46785">
    <property type="entry name" value="Winged helix' DNA-binding domain"/>
    <property type="match status" value="1"/>
</dbReference>
<evidence type="ECO:0000256" key="2">
    <source>
        <dbReference type="ARBA" id="ARBA00023125"/>
    </source>
</evidence>
<dbReference type="PRINTS" id="PR00035">
    <property type="entry name" value="HTHGNTR"/>
</dbReference>
<dbReference type="PROSITE" id="PS50949">
    <property type="entry name" value="HTH_GNTR"/>
    <property type="match status" value="1"/>
</dbReference>
<proteinExistence type="predicted"/>
<dbReference type="PANTHER" id="PTHR44846:SF1">
    <property type="entry name" value="MANNOSYL-D-GLYCERATE TRANSPORT_METABOLISM SYSTEM REPRESSOR MNGR-RELATED"/>
    <property type="match status" value="1"/>
</dbReference>
<feature type="domain" description="HTH gntR-type" evidence="4">
    <location>
        <begin position="4"/>
        <end position="72"/>
    </location>
</feature>
<name>A0AAE3ZBX7_9ACTN</name>
<keyword evidence="2 5" id="KW-0238">DNA-binding</keyword>
<keyword evidence="1" id="KW-0805">Transcription regulation</keyword>
<evidence type="ECO:0000313" key="6">
    <source>
        <dbReference type="Proteomes" id="UP001180845"/>
    </source>
</evidence>
<dbReference type="EMBL" id="JAVDXW010000001">
    <property type="protein sequence ID" value="MDR7300412.1"/>
    <property type="molecule type" value="Genomic_DNA"/>
</dbReference>
<dbReference type="AlphaFoldDB" id="A0AAE3ZBX7"/>
<protein>
    <submittedName>
        <fullName evidence="5">DNA-binding GntR family transcriptional regulator</fullName>
    </submittedName>
</protein>
<dbReference type="Proteomes" id="UP001180845">
    <property type="component" value="Unassembled WGS sequence"/>
</dbReference>
<dbReference type="InterPro" id="IPR000524">
    <property type="entry name" value="Tscrpt_reg_HTH_GntR"/>
</dbReference>
<reference evidence="5" key="1">
    <citation type="submission" date="2023-07" db="EMBL/GenBank/DDBJ databases">
        <title>Sequencing the genomes of 1000 actinobacteria strains.</title>
        <authorList>
            <person name="Klenk H.-P."/>
        </authorList>
    </citation>
    <scope>NUCLEOTIDE SEQUENCE</scope>
    <source>
        <strain evidence="5">DSM 45977</strain>
    </source>
</reference>
<evidence type="ECO:0000256" key="3">
    <source>
        <dbReference type="ARBA" id="ARBA00023163"/>
    </source>
</evidence>
<evidence type="ECO:0000256" key="1">
    <source>
        <dbReference type="ARBA" id="ARBA00023015"/>
    </source>
</evidence>
<evidence type="ECO:0000313" key="5">
    <source>
        <dbReference type="EMBL" id="MDR7300412.1"/>
    </source>
</evidence>
<dbReference type="InterPro" id="IPR050679">
    <property type="entry name" value="Bact_HTH_transcr_reg"/>
</dbReference>
<dbReference type="InterPro" id="IPR036388">
    <property type="entry name" value="WH-like_DNA-bd_sf"/>
</dbReference>
<accession>A0AAE3ZBX7</accession>
<dbReference type="GO" id="GO:0003677">
    <property type="term" value="F:DNA binding"/>
    <property type="evidence" value="ECO:0007669"/>
    <property type="project" value="UniProtKB-KW"/>
</dbReference>
<dbReference type="GO" id="GO:0045892">
    <property type="term" value="P:negative regulation of DNA-templated transcription"/>
    <property type="evidence" value="ECO:0007669"/>
    <property type="project" value="TreeGrafter"/>
</dbReference>
<evidence type="ECO:0000259" key="4">
    <source>
        <dbReference type="PROSITE" id="PS50949"/>
    </source>
</evidence>
<dbReference type="Pfam" id="PF00392">
    <property type="entry name" value="GntR"/>
    <property type="match status" value="1"/>
</dbReference>
<dbReference type="InterPro" id="IPR036390">
    <property type="entry name" value="WH_DNA-bd_sf"/>
</dbReference>
<dbReference type="SMART" id="SM00345">
    <property type="entry name" value="HTH_GNTR"/>
    <property type="match status" value="1"/>
</dbReference>
<organism evidence="5 6">
    <name type="scientific">Haloactinomyces albus</name>
    <dbReference type="NCBI Taxonomy" id="1352928"/>
    <lineage>
        <taxon>Bacteria</taxon>
        <taxon>Bacillati</taxon>
        <taxon>Actinomycetota</taxon>
        <taxon>Actinomycetes</taxon>
        <taxon>Actinopolysporales</taxon>
        <taxon>Actinopolysporaceae</taxon>
        <taxon>Haloactinomyces</taxon>
    </lineage>
</organism>
<dbReference type="Gene3D" id="1.10.10.10">
    <property type="entry name" value="Winged helix-like DNA-binding domain superfamily/Winged helix DNA-binding domain"/>
    <property type="match status" value="1"/>
</dbReference>
<keyword evidence="6" id="KW-1185">Reference proteome</keyword>
<sequence>MSATTAYERLAATLRERIEAGEFQPAMPLPSEARLQEEHGVSRNTVRRAYRLLEDEGTIVIRHGAGAFVAQPDSDATA</sequence>